<name>A0AA41S0Z5_PAPNU</name>
<evidence type="ECO:0000256" key="4">
    <source>
        <dbReference type="ARBA" id="ARBA00022776"/>
    </source>
</evidence>
<evidence type="ECO:0000256" key="1">
    <source>
        <dbReference type="ARBA" id="ARBA00004123"/>
    </source>
</evidence>
<evidence type="ECO:0000256" key="5">
    <source>
        <dbReference type="ARBA" id="ARBA00023204"/>
    </source>
</evidence>
<keyword evidence="3" id="KW-0227">DNA damage</keyword>
<dbReference type="GO" id="GO:0006281">
    <property type="term" value="P:DNA repair"/>
    <property type="evidence" value="ECO:0007669"/>
    <property type="project" value="UniProtKB-KW"/>
</dbReference>
<evidence type="ECO:0000256" key="7">
    <source>
        <dbReference type="ARBA" id="ARBA00023306"/>
    </source>
</evidence>
<dbReference type="GO" id="GO:0007064">
    <property type="term" value="P:mitotic sister chromatid cohesion"/>
    <property type="evidence" value="ECO:0007669"/>
    <property type="project" value="InterPro"/>
</dbReference>
<feature type="region of interest" description="Disordered" evidence="8">
    <location>
        <begin position="1"/>
        <end position="20"/>
    </location>
</feature>
<dbReference type="AlphaFoldDB" id="A0AA41S0Z5"/>
<dbReference type="Proteomes" id="UP001177140">
    <property type="component" value="Unassembled WGS sequence"/>
</dbReference>
<keyword evidence="2" id="KW-0132">Cell division</keyword>
<gene>
    <name evidence="9" type="ORF">MKW94_003725</name>
</gene>
<dbReference type="GO" id="GO:0051301">
    <property type="term" value="P:cell division"/>
    <property type="evidence" value="ECO:0007669"/>
    <property type="project" value="UniProtKB-KW"/>
</dbReference>
<evidence type="ECO:0000313" key="10">
    <source>
        <dbReference type="Proteomes" id="UP001177140"/>
    </source>
</evidence>
<sequence length="157" mass="17381">MAQKVQQQLREVGSKLETPPTPKDDLIQLLEQAVVCLSELDQSPSALVLDSMQPCLNAIVKPELLKHQDGDVKLLVATCLCEITRITAPEAPYSDDILRDIFILIVSTFHGLSDTGGPSFGRRVVILETLAKYRSCVVMLDLECDDLVNEMFSTFFA</sequence>
<evidence type="ECO:0000256" key="6">
    <source>
        <dbReference type="ARBA" id="ARBA00023242"/>
    </source>
</evidence>
<dbReference type="Pfam" id="PF20168">
    <property type="entry name" value="PDS5"/>
    <property type="match status" value="1"/>
</dbReference>
<keyword evidence="5" id="KW-0234">DNA repair</keyword>
<evidence type="ECO:0000313" key="9">
    <source>
        <dbReference type="EMBL" id="MCL7026370.1"/>
    </source>
</evidence>
<evidence type="ECO:0000256" key="8">
    <source>
        <dbReference type="SAM" id="MobiDB-lite"/>
    </source>
</evidence>
<comment type="caution">
    <text evidence="9">The sequence shown here is derived from an EMBL/GenBank/DDBJ whole genome shotgun (WGS) entry which is preliminary data.</text>
</comment>
<reference evidence="9" key="1">
    <citation type="submission" date="2022-03" db="EMBL/GenBank/DDBJ databases">
        <title>A functionally conserved STORR gene fusion in Papaver species that diverged 16.8 million years ago.</title>
        <authorList>
            <person name="Catania T."/>
        </authorList>
    </citation>
    <scope>NUCLEOTIDE SEQUENCE</scope>
    <source>
        <strain evidence="9">S-191538</strain>
    </source>
</reference>
<dbReference type="PANTHER" id="PTHR12663:SF0">
    <property type="entry name" value="PRECOCIOUS DISSOCIATION OF SISTERS 5, ISOFORM A"/>
    <property type="match status" value="1"/>
</dbReference>
<proteinExistence type="predicted"/>
<dbReference type="PANTHER" id="PTHR12663">
    <property type="entry name" value="ANDROGEN INDUCED INHIBITOR OF PROLIFERATION AS3 / PDS5-RELATED"/>
    <property type="match status" value="1"/>
</dbReference>
<protein>
    <submittedName>
        <fullName evidence="9">Uncharacterized protein</fullName>
    </submittedName>
</protein>
<dbReference type="SUPFAM" id="SSF48371">
    <property type="entry name" value="ARM repeat"/>
    <property type="match status" value="1"/>
</dbReference>
<dbReference type="GO" id="GO:0005634">
    <property type="term" value="C:nucleus"/>
    <property type="evidence" value="ECO:0007669"/>
    <property type="project" value="UniProtKB-SubCell"/>
</dbReference>
<evidence type="ECO:0000256" key="3">
    <source>
        <dbReference type="ARBA" id="ARBA00022763"/>
    </source>
</evidence>
<dbReference type="GO" id="GO:0000785">
    <property type="term" value="C:chromatin"/>
    <property type="evidence" value="ECO:0007669"/>
    <property type="project" value="TreeGrafter"/>
</dbReference>
<feature type="non-terminal residue" evidence="9">
    <location>
        <position position="157"/>
    </location>
</feature>
<keyword evidence="10" id="KW-1185">Reference proteome</keyword>
<keyword evidence="7" id="KW-0131">Cell cycle</keyword>
<comment type="subcellular location">
    <subcellularLocation>
        <location evidence="1">Nucleus</location>
    </subcellularLocation>
</comment>
<dbReference type="EMBL" id="JAJJMA010055806">
    <property type="protein sequence ID" value="MCL7026370.1"/>
    <property type="molecule type" value="Genomic_DNA"/>
</dbReference>
<evidence type="ECO:0000256" key="2">
    <source>
        <dbReference type="ARBA" id="ARBA00022618"/>
    </source>
</evidence>
<keyword evidence="6" id="KW-0539">Nucleus</keyword>
<dbReference type="InterPro" id="IPR039776">
    <property type="entry name" value="Pds5"/>
</dbReference>
<accession>A0AA41S0Z5</accession>
<keyword evidence="4" id="KW-0498">Mitosis</keyword>
<organism evidence="9 10">
    <name type="scientific">Papaver nudicaule</name>
    <name type="common">Iceland poppy</name>
    <dbReference type="NCBI Taxonomy" id="74823"/>
    <lineage>
        <taxon>Eukaryota</taxon>
        <taxon>Viridiplantae</taxon>
        <taxon>Streptophyta</taxon>
        <taxon>Embryophyta</taxon>
        <taxon>Tracheophyta</taxon>
        <taxon>Spermatophyta</taxon>
        <taxon>Magnoliopsida</taxon>
        <taxon>Ranunculales</taxon>
        <taxon>Papaveraceae</taxon>
        <taxon>Papaveroideae</taxon>
        <taxon>Papaver</taxon>
    </lineage>
</organism>
<dbReference type="GO" id="GO:0035825">
    <property type="term" value="P:homologous recombination"/>
    <property type="evidence" value="ECO:0007669"/>
    <property type="project" value="UniProtKB-ARBA"/>
</dbReference>
<dbReference type="InterPro" id="IPR016024">
    <property type="entry name" value="ARM-type_fold"/>
</dbReference>